<dbReference type="AlphaFoldDB" id="A0A8H6Y8G6"/>
<feature type="compositionally biased region" description="Basic and acidic residues" evidence="1">
    <location>
        <begin position="211"/>
        <end position="220"/>
    </location>
</feature>
<evidence type="ECO:0000313" key="3">
    <source>
        <dbReference type="Proteomes" id="UP000620124"/>
    </source>
</evidence>
<gene>
    <name evidence="2" type="ORF">MVEN_01065200</name>
</gene>
<feature type="compositionally biased region" description="Basic and acidic residues" evidence="1">
    <location>
        <begin position="242"/>
        <end position="262"/>
    </location>
</feature>
<dbReference type="OrthoDB" id="3007511at2759"/>
<evidence type="ECO:0000313" key="2">
    <source>
        <dbReference type="EMBL" id="KAF7353797.1"/>
    </source>
</evidence>
<sequence length="293" mass="32848">MSFTLLIHRNIEVWLADTENQIIPHGEVKMQGNTISTSVSFPKGMHYAVHWRNHPGTAHTVFCEIFIHGKKTRVATHFMDKDKPETQTRSSLGRINPLITGNQNNDWLTAPAPSKHAHVELHIRRAKGTPIHECIPNPADPAGHLDEIDIDLVDDPGEDQDPFIIFRFEFVPAPKPERYMNSVAGPSKSTVPQKRKQPTGRHFSPSRSTRRVQDKRRQDSPDDPVGRASSPLADGPRNSARSQDDLLDRLNAAREEEKKLDAELEAELQAIQKEDSGEEEGSRKMSLCGAFPA</sequence>
<dbReference type="Proteomes" id="UP000620124">
    <property type="component" value="Unassembled WGS sequence"/>
</dbReference>
<feature type="region of interest" description="Disordered" evidence="1">
    <location>
        <begin position="179"/>
        <end position="293"/>
    </location>
</feature>
<organism evidence="2 3">
    <name type="scientific">Mycena venus</name>
    <dbReference type="NCBI Taxonomy" id="2733690"/>
    <lineage>
        <taxon>Eukaryota</taxon>
        <taxon>Fungi</taxon>
        <taxon>Dikarya</taxon>
        <taxon>Basidiomycota</taxon>
        <taxon>Agaricomycotina</taxon>
        <taxon>Agaricomycetes</taxon>
        <taxon>Agaricomycetidae</taxon>
        <taxon>Agaricales</taxon>
        <taxon>Marasmiineae</taxon>
        <taxon>Mycenaceae</taxon>
        <taxon>Mycena</taxon>
    </lineage>
</organism>
<reference evidence="2" key="1">
    <citation type="submission" date="2020-05" db="EMBL/GenBank/DDBJ databases">
        <title>Mycena genomes resolve the evolution of fungal bioluminescence.</title>
        <authorList>
            <person name="Tsai I.J."/>
        </authorList>
    </citation>
    <scope>NUCLEOTIDE SEQUENCE</scope>
    <source>
        <strain evidence="2">CCC161011</strain>
    </source>
</reference>
<protein>
    <submittedName>
        <fullName evidence="2">Uncharacterized protein</fullName>
    </submittedName>
</protein>
<evidence type="ECO:0000256" key="1">
    <source>
        <dbReference type="SAM" id="MobiDB-lite"/>
    </source>
</evidence>
<comment type="caution">
    <text evidence="2">The sequence shown here is derived from an EMBL/GenBank/DDBJ whole genome shotgun (WGS) entry which is preliminary data.</text>
</comment>
<accession>A0A8H6Y8G6</accession>
<name>A0A8H6Y8G6_9AGAR</name>
<proteinExistence type="predicted"/>
<dbReference type="EMBL" id="JACAZI010000008">
    <property type="protein sequence ID" value="KAF7353797.1"/>
    <property type="molecule type" value="Genomic_DNA"/>
</dbReference>
<keyword evidence="3" id="KW-1185">Reference proteome</keyword>
<feature type="compositionally biased region" description="Basic and acidic residues" evidence="1">
    <location>
        <begin position="272"/>
        <end position="283"/>
    </location>
</feature>